<accession>A0ABP7DEE8</accession>
<sequence>MGKRQRNVIIAAVLAVAVVAAGFFSFTDGSKVTSKDIAFDILSPTGATVTFDMERNAADRVECAVRVLDDSYAVVGWKSVVFEAGEGSGREKVRRTVELRTEALGTTGGIGGCWKLD</sequence>
<dbReference type="Pfam" id="PF14155">
    <property type="entry name" value="DUF4307"/>
    <property type="match status" value="1"/>
</dbReference>
<proteinExistence type="predicted"/>
<gene>
    <name evidence="1" type="ORF">GCM10023081_44650</name>
</gene>
<organism evidence="1 2">
    <name type="scientific">Arthrobacter ginkgonis</name>
    <dbReference type="NCBI Taxonomy" id="1630594"/>
    <lineage>
        <taxon>Bacteria</taxon>
        <taxon>Bacillati</taxon>
        <taxon>Actinomycetota</taxon>
        <taxon>Actinomycetes</taxon>
        <taxon>Micrococcales</taxon>
        <taxon>Micrococcaceae</taxon>
        <taxon>Arthrobacter</taxon>
    </lineage>
</organism>
<dbReference type="Proteomes" id="UP001500752">
    <property type="component" value="Unassembled WGS sequence"/>
</dbReference>
<protein>
    <recommendedName>
        <fullName evidence="3">DUF4307 domain-containing protein</fullName>
    </recommendedName>
</protein>
<dbReference type="InterPro" id="IPR025443">
    <property type="entry name" value="DUF4307"/>
</dbReference>
<keyword evidence="2" id="KW-1185">Reference proteome</keyword>
<reference evidence="2" key="1">
    <citation type="journal article" date="2019" name="Int. J. Syst. Evol. Microbiol.">
        <title>The Global Catalogue of Microorganisms (GCM) 10K type strain sequencing project: providing services to taxonomists for standard genome sequencing and annotation.</title>
        <authorList>
            <consortium name="The Broad Institute Genomics Platform"/>
            <consortium name="The Broad Institute Genome Sequencing Center for Infectious Disease"/>
            <person name="Wu L."/>
            <person name="Ma J."/>
        </authorList>
    </citation>
    <scope>NUCLEOTIDE SEQUENCE [LARGE SCALE GENOMIC DNA]</scope>
    <source>
        <strain evidence="2">JCM 30742</strain>
    </source>
</reference>
<name>A0ABP7DEE8_9MICC</name>
<evidence type="ECO:0000313" key="1">
    <source>
        <dbReference type="EMBL" id="GAA3703343.1"/>
    </source>
</evidence>
<dbReference type="EMBL" id="BAABEO010000034">
    <property type="protein sequence ID" value="GAA3703343.1"/>
    <property type="molecule type" value="Genomic_DNA"/>
</dbReference>
<evidence type="ECO:0000313" key="2">
    <source>
        <dbReference type="Proteomes" id="UP001500752"/>
    </source>
</evidence>
<comment type="caution">
    <text evidence="1">The sequence shown here is derived from an EMBL/GenBank/DDBJ whole genome shotgun (WGS) entry which is preliminary data.</text>
</comment>
<evidence type="ECO:0008006" key="3">
    <source>
        <dbReference type="Google" id="ProtNLM"/>
    </source>
</evidence>